<evidence type="ECO:0000313" key="1">
    <source>
        <dbReference type="EMBL" id="RKO97284.1"/>
    </source>
</evidence>
<dbReference type="AlphaFoldDB" id="A0A4P9WVE3"/>
<accession>A0A4P9WVE3</accession>
<name>A0A4P9WVE3_9FUNG</name>
<dbReference type="Proteomes" id="UP000268535">
    <property type="component" value="Unassembled WGS sequence"/>
</dbReference>
<proteinExistence type="predicted"/>
<gene>
    <name evidence="1" type="ORF">CAUPRSCDRAFT_11036</name>
</gene>
<evidence type="ECO:0000313" key="2">
    <source>
        <dbReference type="Proteomes" id="UP000268535"/>
    </source>
</evidence>
<protein>
    <submittedName>
        <fullName evidence="1">Uncharacterized protein</fullName>
    </submittedName>
</protein>
<organism evidence="1 2">
    <name type="scientific">Caulochytrium protostelioides</name>
    <dbReference type="NCBI Taxonomy" id="1555241"/>
    <lineage>
        <taxon>Eukaryota</taxon>
        <taxon>Fungi</taxon>
        <taxon>Fungi incertae sedis</taxon>
        <taxon>Chytridiomycota</taxon>
        <taxon>Chytridiomycota incertae sedis</taxon>
        <taxon>Chytridiomycetes</taxon>
        <taxon>Caulochytriales</taxon>
        <taxon>Caulochytriaceae</taxon>
        <taxon>Caulochytrium</taxon>
    </lineage>
</organism>
<reference evidence="2" key="1">
    <citation type="journal article" date="2018" name="Nat. Microbiol.">
        <title>Leveraging single-cell genomics to expand the fungal tree of life.</title>
        <authorList>
            <person name="Ahrendt S.R."/>
            <person name="Quandt C.A."/>
            <person name="Ciobanu D."/>
            <person name="Clum A."/>
            <person name="Salamov A."/>
            <person name="Andreopoulos B."/>
            <person name="Cheng J.F."/>
            <person name="Woyke T."/>
            <person name="Pelin A."/>
            <person name="Henrissat B."/>
            <person name="Reynolds N.K."/>
            <person name="Benny G.L."/>
            <person name="Smith M.E."/>
            <person name="James T.Y."/>
            <person name="Grigoriev I.V."/>
        </authorList>
    </citation>
    <scope>NUCLEOTIDE SEQUENCE [LARGE SCALE GENOMIC DNA]</scope>
    <source>
        <strain evidence="2">ATCC 52028</strain>
    </source>
</reference>
<dbReference type="EMBL" id="ML009329">
    <property type="protein sequence ID" value="RKO97284.1"/>
    <property type="molecule type" value="Genomic_DNA"/>
</dbReference>
<sequence length="183" mass="18699">MSESTAGHASAVAAAPAPAGRAATATPACVTFTPQSLFYAPPSLDIEAAAAPARATPVAIDADLVARIRRCFVDTAHASAAESSVVQADPSRRSLEAARFFFLHAQSAVLSRQASPRPPNDAAVAALAATSDAVVLRPSMRFFLSEATGDGDDGNGGRDGEVAVCHASAGPHGVVTYRIERET</sequence>